<evidence type="ECO:0000256" key="13">
    <source>
        <dbReference type="ARBA" id="ARBA00049940"/>
    </source>
</evidence>
<gene>
    <name evidence="15" type="primary">crcB_1</name>
    <name evidence="14" type="synonym">crcB</name>
    <name evidence="14" type="synonym">fluC</name>
    <name evidence="15" type="ORF">GCM10022378_12150</name>
</gene>
<dbReference type="PANTHER" id="PTHR28259:SF16">
    <property type="entry name" value="FLUORIDE-SPECIFIC ION CHANNEL FLUC 2"/>
    <property type="match status" value="1"/>
</dbReference>
<evidence type="ECO:0000256" key="9">
    <source>
        <dbReference type="ARBA" id="ARBA00023136"/>
    </source>
</evidence>
<keyword evidence="16" id="KW-1185">Reference proteome</keyword>
<keyword evidence="9 14" id="KW-0472">Membrane</keyword>
<evidence type="ECO:0000256" key="6">
    <source>
        <dbReference type="ARBA" id="ARBA00022989"/>
    </source>
</evidence>
<keyword evidence="4 14" id="KW-0812">Transmembrane</keyword>
<dbReference type="RefSeq" id="WP_344702448.1">
    <property type="nucleotide sequence ID" value="NZ_BAABCK010000022.1"/>
</dbReference>
<dbReference type="PANTHER" id="PTHR28259">
    <property type="entry name" value="FLUORIDE EXPORT PROTEIN 1-RELATED"/>
    <property type="match status" value="1"/>
</dbReference>
<name>A0ABP7ETY5_9STAP</name>
<evidence type="ECO:0000256" key="7">
    <source>
        <dbReference type="ARBA" id="ARBA00023053"/>
    </source>
</evidence>
<evidence type="ECO:0000256" key="12">
    <source>
        <dbReference type="ARBA" id="ARBA00035585"/>
    </source>
</evidence>
<evidence type="ECO:0000256" key="10">
    <source>
        <dbReference type="ARBA" id="ARBA00023303"/>
    </source>
</evidence>
<sequence>MITIIFIGIGAALGASLRSYISTRPKLQSFGFPLGTLIINSVGSFLMGVIIIFLSTGGTLYSIIVTGFLGGFTTYSSFTLDQLKLYEQRRYKAFIAYSLLMFTVPSLALLLGLYVSSPS</sequence>
<feature type="binding site" evidence="14">
    <location>
        <position position="73"/>
    </location>
    <ligand>
        <name>Na(+)</name>
        <dbReference type="ChEBI" id="CHEBI:29101"/>
        <note>structural</note>
    </ligand>
</feature>
<evidence type="ECO:0000256" key="3">
    <source>
        <dbReference type="ARBA" id="ARBA00022475"/>
    </source>
</evidence>
<evidence type="ECO:0000256" key="1">
    <source>
        <dbReference type="ARBA" id="ARBA00004651"/>
    </source>
</evidence>
<evidence type="ECO:0000256" key="5">
    <source>
        <dbReference type="ARBA" id="ARBA00022723"/>
    </source>
</evidence>
<dbReference type="Proteomes" id="UP001500920">
    <property type="component" value="Unassembled WGS sequence"/>
</dbReference>
<evidence type="ECO:0000256" key="8">
    <source>
        <dbReference type="ARBA" id="ARBA00023065"/>
    </source>
</evidence>
<comment type="subcellular location">
    <subcellularLocation>
        <location evidence="1 14">Cell membrane</location>
        <topology evidence="1 14">Multi-pass membrane protein</topology>
    </subcellularLocation>
</comment>
<keyword evidence="6 14" id="KW-1133">Transmembrane helix</keyword>
<comment type="catalytic activity">
    <reaction evidence="12">
        <text>fluoride(in) = fluoride(out)</text>
        <dbReference type="Rhea" id="RHEA:76159"/>
        <dbReference type="ChEBI" id="CHEBI:17051"/>
    </reaction>
    <physiologicalReaction direction="left-to-right" evidence="12">
        <dbReference type="Rhea" id="RHEA:76160"/>
    </physiologicalReaction>
</comment>
<comment type="similarity">
    <text evidence="11 14">Belongs to the fluoride channel Fluc/FEX (TC 1.A.43) family.</text>
</comment>
<keyword evidence="8 14" id="KW-0406">Ion transport</keyword>
<comment type="activity regulation">
    <text evidence="14">Na(+) is not transported, but it plays an essential structural role and its presence is essential for fluoride channel function.</text>
</comment>
<evidence type="ECO:0000313" key="15">
    <source>
        <dbReference type="EMBL" id="GAA3723641.1"/>
    </source>
</evidence>
<feature type="binding site" evidence="14">
    <location>
        <position position="70"/>
    </location>
    <ligand>
        <name>Na(+)</name>
        <dbReference type="ChEBI" id="CHEBI:29101"/>
        <note>structural</note>
    </ligand>
</feature>
<comment type="function">
    <text evidence="13 14">Fluoride-specific ion channel. Important for reducing fluoride concentration in the cell, thus reducing its toxicity.</text>
</comment>
<comment type="caution">
    <text evidence="14">Lacks conserved residue(s) required for the propagation of feature annotation.</text>
</comment>
<dbReference type="EMBL" id="BAABCK010000022">
    <property type="protein sequence ID" value="GAA3723641.1"/>
    <property type="molecule type" value="Genomic_DNA"/>
</dbReference>
<feature type="transmembrane region" description="Helical" evidence="14">
    <location>
        <begin position="42"/>
        <end position="72"/>
    </location>
</feature>
<keyword evidence="5 14" id="KW-0479">Metal-binding</keyword>
<evidence type="ECO:0000313" key="16">
    <source>
        <dbReference type="Proteomes" id="UP001500920"/>
    </source>
</evidence>
<proteinExistence type="inferred from homology"/>
<protein>
    <recommendedName>
        <fullName evidence="14">Fluoride-specific ion channel FluC</fullName>
    </recommendedName>
</protein>
<dbReference type="HAMAP" id="MF_00454">
    <property type="entry name" value="FluC"/>
    <property type="match status" value="1"/>
</dbReference>
<evidence type="ECO:0000256" key="11">
    <source>
        <dbReference type="ARBA" id="ARBA00035120"/>
    </source>
</evidence>
<dbReference type="InterPro" id="IPR003691">
    <property type="entry name" value="FluC"/>
</dbReference>
<keyword evidence="10 14" id="KW-0407">Ion channel</keyword>
<feature type="transmembrane region" description="Helical" evidence="14">
    <location>
        <begin position="93"/>
        <end position="115"/>
    </location>
</feature>
<keyword evidence="7 14" id="KW-0915">Sodium</keyword>
<comment type="caution">
    <text evidence="15">The sequence shown here is derived from an EMBL/GenBank/DDBJ whole genome shotgun (WGS) entry which is preliminary data.</text>
</comment>
<evidence type="ECO:0000256" key="4">
    <source>
        <dbReference type="ARBA" id="ARBA00022692"/>
    </source>
</evidence>
<evidence type="ECO:0000256" key="14">
    <source>
        <dbReference type="HAMAP-Rule" id="MF_00454"/>
    </source>
</evidence>
<reference evidence="16" key="1">
    <citation type="journal article" date="2019" name="Int. J. Syst. Evol. Microbiol.">
        <title>The Global Catalogue of Microorganisms (GCM) 10K type strain sequencing project: providing services to taxonomists for standard genome sequencing and annotation.</title>
        <authorList>
            <consortium name="The Broad Institute Genomics Platform"/>
            <consortium name="The Broad Institute Genome Sequencing Center for Infectious Disease"/>
            <person name="Wu L."/>
            <person name="Ma J."/>
        </authorList>
    </citation>
    <scope>NUCLEOTIDE SEQUENCE [LARGE SCALE GENOMIC DNA]</scope>
    <source>
        <strain evidence="16">JCM 16981</strain>
    </source>
</reference>
<accession>A0ABP7ETY5</accession>
<evidence type="ECO:0000256" key="2">
    <source>
        <dbReference type="ARBA" id="ARBA00022448"/>
    </source>
</evidence>
<dbReference type="Pfam" id="PF02537">
    <property type="entry name" value="CRCB"/>
    <property type="match status" value="1"/>
</dbReference>
<keyword evidence="2 14" id="KW-0813">Transport</keyword>
<organism evidence="15 16">
    <name type="scientific">Salinicoccus jeotgali</name>
    <dbReference type="NCBI Taxonomy" id="381634"/>
    <lineage>
        <taxon>Bacteria</taxon>
        <taxon>Bacillati</taxon>
        <taxon>Bacillota</taxon>
        <taxon>Bacilli</taxon>
        <taxon>Bacillales</taxon>
        <taxon>Staphylococcaceae</taxon>
        <taxon>Salinicoccus</taxon>
    </lineage>
</organism>
<keyword evidence="3 14" id="KW-1003">Cell membrane</keyword>